<dbReference type="InParanoid" id="K7L520"/>
<protein>
    <submittedName>
        <fullName evidence="1 2">Uncharacterized protein</fullName>
    </submittedName>
</protein>
<accession>K7L520</accession>
<dbReference type="PaxDb" id="3847-GLYMA08G05670.1"/>
<dbReference type="Proteomes" id="UP000008827">
    <property type="component" value="Chromosome 8"/>
</dbReference>
<reference evidence="1" key="3">
    <citation type="submission" date="2018-07" db="EMBL/GenBank/DDBJ databases">
        <title>WGS assembly of Glycine max.</title>
        <authorList>
            <person name="Schmutz J."/>
            <person name="Cannon S."/>
            <person name="Schlueter J."/>
            <person name="Ma J."/>
            <person name="Mitros T."/>
            <person name="Nelson W."/>
            <person name="Hyten D."/>
            <person name="Song Q."/>
            <person name="Thelen J."/>
            <person name="Cheng J."/>
            <person name="Xu D."/>
            <person name="Hellsten U."/>
            <person name="May G."/>
            <person name="Yu Y."/>
            <person name="Sakurai T."/>
            <person name="Umezawa T."/>
            <person name="Bhattacharyya M."/>
            <person name="Sandhu D."/>
            <person name="Valliyodan B."/>
            <person name="Lindquist E."/>
            <person name="Peto M."/>
            <person name="Grant D."/>
            <person name="Shu S."/>
            <person name="Goodstein D."/>
            <person name="Barry K."/>
            <person name="Futrell-Griggs M."/>
            <person name="Abernathy B."/>
            <person name="Du J."/>
            <person name="Tian Z."/>
            <person name="Zhu L."/>
            <person name="Gill N."/>
            <person name="Joshi T."/>
            <person name="Libault M."/>
            <person name="Sethuraman A."/>
            <person name="Zhang X."/>
            <person name="Shinozaki K."/>
            <person name="Nguyen H."/>
            <person name="Wing R."/>
            <person name="Cregan P."/>
            <person name="Specht J."/>
            <person name="Grimwood J."/>
            <person name="Rokhsar D."/>
            <person name="Stacey G."/>
            <person name="Shoemaker R."/>
            <person name="Jackson S."/>
        </authorList>
    </citation>
    <scope>NUCLEOTIDE SEQUENCE</scope>
    <source>
        <tissue evidence="1">Callus</tissue>
    </source>
</reference>
<keyword evidence="3" id="KW-1185">Reference proteome</keyword>
<name>K7L520_SOYBN</name>
<dbReference type="AlphaFoldDB" id="K7L520"/>
<evidence type="ECO:0000313" key="2">
    <source>
        <dbReference type="EnsemblPlants" id="KRH41798"/>
    </source>
</evidence>
<gene>
    <name evidence="1" type="ORF">GLYMA_08G052300</name>
</gene>
<dbReference type="EnsemblPlants" id="KRH41798">
    <property type="protein sequence ID" value="KRH41798"/>
    <property type="gene ID" value="GLYMA_08G052300"/>
</dbReference>
<dbReference type="Gramene" id="KRH41798">
    <property type="protein sequence ID" value="KRH41798"/>
    <property type="gene ID" value="GLYMA_08G052300"/>
</dbReference>
<reference evidence="1 2" key="1">
    <citation type="journal article" date="2010" name="Nature">
        <title>Genome sequence of the palaeopolyploid soybean.</title>
        <authorList>
            <person name="Schmutz J."/>
            <person name="Cannon S.B."/>
            <person name="Schlueter J."/>
            <person name="Ma J."/>
            <person name="Mitros T."/>
            <person name="Nelson W."/>
            <person name="Hyten D.L."/>
            <person name="Song Q."/>
            <person name="Thelen J.J."/>
            <person name="Cheng J."/>
            <person name="Xu D."/>
            <person name="Hellsten U."/>
            <person name="May G.D."/>
            <person name="Yu Y."/>
            <person name="Sakurai T."/>
            <person name="Umezawa T."/>
            <person name="Bhattacharyya M.K."/>
            <person name="Sandhu D."/>
            <person name="Valliyodan B."/>
            <person name="Lindquist E."/>
            <person name="Peto M."/>
            <person name="Grant D."/>
            <person name="Shu S."/>
            <person name="Goodstein D."/>
            <person name="Barry K."/>
            <person name="Futrell-Griggs M."/>
            <person name="Abernathy B."/>
            <person name="Du J."/>
            <person name="Tian Z."/>
            <person name="Zhu L."/>
            <person name="Gill N."/>
            <person name="Joshi T."/>
            <person name="Libault M."/>
            <person name="Sethuraman A."/>
            <person name="Zhang X.-C."/>
            <person name="Shinozaki K."/>
            <person name="Nguyen H.T."/>
            <person name="Wing R.A."/>
            <person name="Cregan P."/>
            <person name="Specht J."/>
            <person name="Grimwood J."/>
            <person name="Rokhsar D."/>
            <person name="Stacey G."/>
            <person name="Shoemaker R.C."/>
            <person name="Jackson S.A."/>
        </authorList>
    </citation>
    <scope>NUCLEOTIDE SEQUENCE</scope>
    <source>
        <strain evidence="2">cv. Williams 82</strain>
        <tissue evidence="1">Callus</tissue>
    </source>
</reference>
<dbReference type="EMBL" id="CM000841">
    <property type="protein sequence ID" value="KRH41798.1"/>
    <property type="molecule type" value="Genomic_DNA"/>
</dbReference>
<dbReference type="HOGENOM" id="CLU_2138045_0_0_1"/>
<sequence>MSGVEKKRLSTEKASKIVIYKKQKNYNNLIQSKDFDTTIITINQQISPFTEPQKIFTLYVLPIYEMTRFQNHLLDIDCNQTFFRANVNTQQYSLLCQESSLRLYVISLKIFIG</sequence>
<evidence type="ECO:0000313" key="3">
    <source>
        <dbReference type="Proteomes" id="UP000008827"/>
    </source>
</evidence>
<evidence type="ECO:0000313" key="1">
    <source>
        <dbReference type="EMBL" id="KRH41798.1"/>
    </source>
</evidence>
<organism evidence="1">
    <name type="scientific">Glycine max</name>
    <name type="common">Soybean</name>
    <name type="synonym">Glycine hispida</name>
    <dbReference type="NCBI Taxonomy" id="3847"/>
    <lineage>
        <taxon>Eukaryota</taxon>
        <taxon>Viridiplantae</taxon>
        <taxon>Streptophyta</taxon>
        <taxon>Embryophyta</taxon>
        <taxon>Tracheophyta</taxon>
        <taxon>Spermatophyta</taxon>
        <taxon>Magnoliopsida</taxon>
        <taxon>eudicotyledons</taxon>
        <taxon>Gunneridae</taxon>
        <taxon>Pentapetalae</taxon>
        <taxon>rosids</taxon>
        <taxon>fabids</taxon>
        <taxon>Fabales</taxon>
        <taxon>Fabaceae</taxon>
        <taxon>Papilionoideae</taxon>
        <taxon>50 kb inversion clade</taxon>
        <taxon>NPAAA clade</taxon>
        <taxon>indigoferoid/millettioid clade</taxon>
        <taxon>Phaseoleae</taxon>
        <taxon>Glycine</taxon>
        <taxon>Glycine subgen. Soja</taxon>
    </lineage>
</organism>
<proteinExistence type="predicted"/>
<reference evidence="2" key="2">
    <citation type="submission" date="2018-02" db="UniProtKB">
        <authorList>
            <consortium name="EnsemblPlants"/>
        </authorList>
    </citation>
    <scope>IDENTIFICATION</scope>
    <source>
        <strain evidence="2">Williams 82</strain>
    </source>
</reference>